<dbReference type="EMBL" id="JAARMV010000008">
    <property type="protein sequence ID" value="MBC2373692.1"/>
    <property type="molecule type" value="Genomic_DNA"/>
</dbReference>
<evidence type="ECO:0000313" key="3">
    <source>
        <dbReference type="EMBL" id="MBC2373692.1"/>
    </source>
</evidence>
<protein>
    <submittedName>
        <fullName evidence="3">ImmA/IrrE family metallo-endopeptidase</fullName>
    </submittedName>
</protein>
<accession>A0A7X1DSN6</accession>
<dbReference type="InterPro" id="IPR010359">
    <property type="entry name" value="IrrE_HExxH"/>
</dbReference>
<evidence type="ECO:0000313" key="4">
    <source>
        <dbReference type="Proteomes" id="UP000546244"/>
    </source>
</evidence>
<reference evidence="3 4" key="1">
    <citation type="submission" date="2020-03" db="EMBL/GenBank/DDBJ databases">
        <title>Soil Listeria distribution.</title>
        <authorList>
            <person name="Liao J."/>
            <person name="Wiedmann M."/>
        </authorList>
    </citation>
    <scope>NUCLEOTIDE SEQUENCE [LARGE SCALE GENOMIC DNA]</scope>
    <source>
        <strain evidence="3 4">FSL L7-1850</strain>
    </source>
</reference>
<feature type="domain" description="N-terminal" evidence="2">
    <location>
        <begin position="39"/>
        <end position="122"/>
    </location>
</feature>
<dbReference type="Pfam" id="PF08401">
    <property type="entry name" value="ArdcN"/>
    <property type="match status" value="1"/>
</dbReference>
<name>A0A7X1DSN6_9LIST</name>
<gene>
    <name evidence="3" type="ORF">HBP98_16900</name>
</gene>
<dbReference type="AlphaFoldDB" id="A0A7X1DSN6"/>
<dbReference type="Proteomes" id="UP000546244">
    <property type="component" value="Unassembled WGS sequence"/>
</dbReference>
<dbReference type="GO" id="GO:0003697">
    <property type="term" value="F:single-stranded DNA binding"/>
    <property type="evidence" value="ECO:0007669"/>
    <property type="project" value="InterPro"/>
</dbReference>
<evidence type="ECO:0000259" key="2">
    <source>
        <dbReference type="Pfam" id="PF08401"/>
    </source>
</evidence>
<evidence type="ECO:0000259" key="1">
    <source>
        <dbReference type="Pfam" id="PF06114"/>
    </source>
</evidence>
<organism evidence="3 4">
    <name type="scientific">Listeria booriae</name>
    <dbReference type="NCBI Taxonomy" id="1552123"/>
    <lineage>
        <taxon>Bacteria</taxon>
        <taxon>Bacillati</taxon>
        <taxon>Bacillota</taxon>
        <taxon>Bacilli</taxon>
        <taxon>Bacillales</taxon>
        <taxon>Listeriaceae</taxon>
        <taxon>Listeria</taxon>
    </lineage>
</organism>
<dbReference type="Pfam" id="PF06114">
    <property type="entry name" value="Peptidase_M78"/>
    <property type="match status" value="1"/>
</dbReference>
<feature type="domain" description="IrrE N-terminal-like" evidence="1">
    <location>
        <begin position="209"/>
        <end position="272"/>
    </location>
</feature>
<sequence length="365" mass="42335">MKKTTYQVKSKEEKQEEIQTLMQGMYDKMERYTESVENVRELLTFMGRFHRYSSRNQQLIQAQFPHAQAVGSFQFFKEKGFSVRKGEKGSKIFVPVQVKLFQREEEWIQVSQAKPEEKARIKAGELPIQSKTHFKLGTVFDVSQTNAKASDYPKIYPNNPAQEYSIQGDVTAIQEALERIAQSQNIQVRTVGDLGALRGNFVQSIDLATNQIKKTINLNPRNTPTENLRVFIHELTHNELHSYDRIQEEKKKDNPVNYTSEVKELQAEMSAYIVCQHIGMDTEKESLPYIAEWTQNGEKIEDKLSVLDEVRKVSSELIEKIDAQMENAPEKERDITVAQVQEKEAIEDMKKNAPTYYRPEKTFER</sequence>
<comment type="caution">
    <text evidence="3">The sequence shown here is derived from an EMBL/GenBank/DDBJ whole genome shotgun (WGS) entry which is preliminary data.</text>
</comment>
<dbReference type="InterPro" id="IPR013610">
    <property type="entry name" value="ArdC_N"/>
</dbReference>
<dbReference type="RefSeq" id="WP_185620066.1">
    <property type="nucleotide sequence ID" value="NZ_JAARMV010000008.1"/>
</dbReference>
<proteinExistence type="predicted"/>